<protein>
    <recommendedName>
        <fullName evidence="1">ATP synthase alpha subunit C-terminal domain-containing protein</fullName>
    </recommendedName>
</protein>
<dbReference type="GO" id="GO:0046933">
    <property type="term" value="F:proton-transporting ATP synthase activity, rotational mechanism"/>
    <property type="evidence" value="ECO:0007669"/>
    <property type="project" value="InterPro"/>
</dbReference>
<dbReference type="EMBL" id="JAMYWD010000004">
    <property type="protein sequence ID" value="KAJ4973092.1"/>
    <property type="molecule type" value="Genomic_DNA"/>
</dbReference>
<reference evidence="2" key="1">
    <citation type="journal article" date="2023" name="Plant J.">
        <title>The genome of the king protea, Protea cynaroides.</title>
        <authorList>
            <person name="Chang J."/>
            <person name="Duong T.A."/>
            <person name="Schoeman C."/>
            <person name="Ma X."/>
            <person name="Roodt D."/>
            <person name="Barker N."/>
            <person name="Li Z."/>
            <person name="Van de Peer Y."/>
            <person name="Mizrachi E."/>
        </authorList>
    </citation>
    <scope>NUCLEOTIDE SEQUENCE</scope>
    <source>
        <tissue evidence="2">Young leaves</tissue>
    </source>
</reference>
<dbReference type="InterPro" id="IPR038376">
    <property type="entry name" value="ATP_synth_asu_C_sf"/>
</dbReference>
<name>A0A9Q0QV95_9MAGN</name>
<dbReference type="PANTHER" id="PTHR48082:SF2">
    <property type="entry name" value="ATP SYNTHASE SUBUNIT ALPHA, MITOCHONDRIAL"/>
    <property type="match status" value="1"/>
</dbReference>
<dbReference type="InterPro" id="IPR027417">
    <property type="entry name" value="P-loop_NTPase"/>
</dbReference>
<evidence type="ECO:0000313" key="3">
    <source>
        <dbReference type="Proteomes" id="UP001141806"/>
    </source>
</evidence>
<dbReference type="SUPFAM" id="SSF52540">
    <property type="entry name" value="P-loop containing nucleoside triphosphate hydrolases"/>
    <property type="match status" value="1"/>
</dbReference>
<dbReference type="GO" id="GO:0043531">
    <property type="term" value="F:ADP binding"/>
    <property type="evidence" value="ECO:0007669"/>
    <property type="project" value="TreeGrafter"/>
</dbReference>
<accession>A0A9Q0QV95</accession>
<comment type="caution">
    <text evidence="2">The sequence shown here is derived from an EMBL/GenBank/DDBJ whole genome shotgun (WGS) entry which is preliminary data.</text>
</comment>
<gene>
    <name evidence="2" type="ORF">NE237_006266</name>
</gene>
<dbReference type="OrthoDB" id="9805536at2759"/>
<dbReference type="InterPro" id="IPR000793">
    <property type="entry name" value="ATP_synth_asu_C"/>
</dbReference>
<sequence>MEEFHGREWLSKTYTTSADFPFTDHGGMKALEQQLDRLALKSSKVDAKVRIEDLRETAHESQESSVRRVRPTAFRPRGLKLVLSFSRLLSWRRIGLYPHQCDPHYNGQICSETELFYRGIRPAINVGLSINRVESAAQLKVMKQVCGSSKLELAQYREVAALAQFGSDLDVATQAKKTFME</sequence>
<dbReference type="Gene3D" id="1.20.150.20">
    <property type="entry name" value="ATP synthase alpha/beta chain, C-terminal domain"/>
    <property type="match status" value="1"/>
</dbReference>
<keyword evidence="3" id="KW-1185">Reference proteome</keyword>
<dbReference type="Proteomes" id="UP001141806">
    <property type="component" value="Unassembled WGS sequence"/>
</dbReference>
<evidence type="ECO:0000313" key="2">
    <source>
        <dbReference type="EMBL" id="KAJ4973092.1"/>
    </source>
</evidence>
<dbReference type="Pfam" id="PF00306">
    <property type="entry name" value="ATP-synt_ab_C"/>
    <property type="match status" value="1"/>
</dbReference>
<evidence type="ECO:0000259" key="1">
    <source>
        <dbReference type="Pfam" id="PF00306"/>
    </source>
</evidence>
<dbReference type="InterPro" id="IPR005294">
    <property type="entry name" value="ATP_synth_F1_asu"/>
</dbReference>
<proteinExistence type="predicted"/>
<dbReference type="Gene3D" id="3.40.50.300">
    <property type="entry name" value="P-loop containing nucleotide triphosphate hydrolases"/>
    <property type="match status" value="1"/>
</dbReference>
<organism evidence="2 3">
    <name type="scientific">Protea cynaroides</name>
    <dbReference type="NCBI Taxonomy" id="273540"/>
    <lineage>
        <taxon>Eukaryota</taxon>
        <taxon>Viridiplantae</taxon>
        <taxon>Streptophyta</taxon>
        <taxon>Embryophyta</taxon>
        <taxon>Tracheophyta</taxon>
        <taxon>Spermatophyta</taxon>
        <taxon>Magnoliopsida</taxon>
        <taxon>Proteales</taxon>
        <taxon>Proteaceae</taxon>
        <taxon>Protea</taxon>
    </lineage>
</organism>
<dbReference type="PANTHER" id="PTHR48082">
    <property type="entry name" value="ATP SYNTHASE SUBUNIT ALPHA, MITOCHONDRIAL"/>
    <property type="match status" value="1"/>
</dbReference>
<feature type="domain" description="ATP synthase alpha subunit C-terminal" evidence="1">
    <location>
        <begin position="138"/>
        <end position="175"/>
    </location>
</feature>
<dbReference type="AlphaFoldDB" id="A0A9Q0QV95"/>
<dbReference type="GO" id="GO:0005524">
    <property type="term" value="F:ATP binding"/>
    <property type="evidence" value="ECO:0007669"/>
    <property type="project" value="TreeGrafter"/>
</dbReference>
<dbReference type="GO" id="GO:0045259">
    <property type="term" value="C:proton-transporting ATP synthase complex"/>
    <property type="evidence" value="ECO:0007669"/>
    <property type="project" value="InterPro"/>
</dbReference>
<dbReference type="SUPFAM" id="SSF47917">
    <property type="entry name" value="C-terminal domain of alpha and beta subunits of F1 ATP synthase"/>
    <property type="match status" value="1"/>
</dbReference>